<keyword evidence="1" id="KW-1133">Transmembrane helix</keyword>
<keyword evidence="1" id="KW-0812">Transmembrane</keyword>
<dbReference type="EMBL" id="PGFH01000002">
    <property type="protein sequence ID" value="PJJ78307.1"/>
    <property type="molecule type" value="Genomic_DNA"/>
</dbReference>
<keyword evidence="1" id="KW-0472">Membrane</keyword>
<feature type="transmembrane region" description="Helical" evidence="1">
    <location>
        <begin position="24"/>
        <end position="42"/>
    </location>
</feature>
<accession>A0A2M9D2A4</accession>
<sequence>MVLLGLLLAGAVVTGLFANWFEMALLLAAAVFIFVSAVYARGQKASDVTRLNAIEYRDERDRLLAKSGFAVVGVVALVLAIVEFVLAAVFQHLVLLASAQVLVLCAVWGIANSVAAKRG</sequence>
<evidence type="ECO:0000313" key="2">
    <source>
        <dbReference type="EMBL" id="PJJ78307.1"/>
    </source>
</evidence>
<feature type="transmembrane region" description="Helical" evidence="1">
    <location>
        <begin position="93"/>
        <end position="115"/>
    </location>
</feature>
<keyword evidence="3" id="KW-1185">Reference proteome</keyword>
<dbReference type="AlphaFoldDB" id="A0A2M9D2A4"/>
<name>A0A2M9D2A4_9MICO</name>
<reference evidence="2 3" key="1">
    <citation type="submission" date="2017-11" db="EMBL/GenBank/DDBJ databases">
        <title>Genomic Encyclopedia of Archaeal and Bacterial Type Strains, Phase II (KMG-II): From Individual Species to Whole Genera.</title>
        <authorList>
            <person name="Goeker M."/>
        </authorList>
    </citation>
    <scope>NUCLEOTIDE SEQUENCE [LARGE SCALE GENOMIC DNA]</scope>
    <source>
        <strain evidence="2 3">DSM 16400</strain>
    </source>
</reference>
<feature type="transmembrane region" description="Helical" evidence="1">
    <location>
        <begin position="63"/>
        <end position="87"/>
    </location>
</feature>
<proteinExistence type="predicted"/>
<evidence type="ECO:0008006" key="4">
    <source>
        <dbReference type="Google" id="ProtNLM"/>
    </source>
</evidence>
<gene>
    <name evidence="2" type="ORF">CLV85_1874</name>
</gene>
<protein>
    <recommendedName>
        <fullName evidence="4">DUF2178 domain-containing protein</fullName>
    </recommendedName>
</protein>
<comment type="caution">
    <text evidence="2">The sequence shown here is derived from an EMBL/GenBank/DDBJ whole genome shotgun (WGS) entry which is preliminary data.</text>
</comment>
<evidence type="ECO:0000256" key="1">
    <source>
        <dbReference type="SAM" id="Phobius"/>
    </source>
</evidence>
<organism evidence="2 3">
    <name type="scientific">Salinibacterium amurskyense</name>
    <dbReference type="NCBI Taxonomy" id="205941"/>
    <lineage>
        <taxon>Bacteria</taxon>
        <taxon>Bacillati</taxon>
        <taxon>Actinomycetota</taxon>
        <taxon>Actinomycetes</taxon>
        <taxon>Micrococcales</taxon>
        <taxon>Microbacteriaceae</taxon>
        <taxon>Salinibacterium</taxon>
    </lineage>
</organism>
<dbReference type="Proteomes" id="UP000231742">
    <property type="component" value="Unassembled WGS sequence"/>
</dbReference>
<evidence type="ECO:0000313" key="3">
    <source>
        <dbReference type="Proteomes" id="UP000231742"/>
    </source>
</evidence>